<evidence type="ECO:0000313" key="2">
    <source>
        <dbReference type="Proteomes" id="UP000276133"/>
    </source>
</evidence>
<protein>
    <submittedName>
        <fullName evidence="1">Tetratricopeptide repeat</fullName>
    </submittedName>
</protein>
<dbReference type="InterPro" id="IPR011990">
    <property type="entry name" value="TPR-like_helical_dom_sf"/>
</dbReference>
<feature type="non-terminal residue" evidence="1">
    <location>
        <position position="99"/>
    </location>
</feature>
<dbReference type="PANTHER" id="PTHR19959:SF119">
    <property type="entry name" value="FUNGAL LIPASE-LIKE DOMAIN-CONTAINING PROTEIN"/>
    <property type="match status" value="1"/>
</dbReference>
<organism evidence="1 2">
    <name type="scientific">Brachionus plicatilis</name>
    <name type="common">Marine rotifer</name>
    <name type="synonym">Brachionus muelleri</name>
    <dbReference type="NCBI Taxonomy" id="10195"/>
    <lineage>
        <taxon>Eukaryota</taxon>
        <taxon>Metazoa</taxon>
        <taxon>Spiralia</taxon>
        <taxon>Gnathifera</taxon>
        <taxon>Rotifera</taxon>
        <taxon>Eurotatoria</taxon>
        <taxon>Monogononta</taxon>
        <taxon>Pseudotrocha</taxon>
        <taxon>Ploima</taxon>
        <taxon>Brachionidae</taxon>
        <taxon>Brachionus</taxon>
    </lineage>
</organism>
<gene>
    <name evidence="1" type="ORF">BpHYR1_044908</name>
</gene>
<dbReference type="Pfam" id="PF13424">
    <property type="entry name" value="TPR_12"/>
    <property type="match status" value="1"/>
</dbReference>
<reference evidence="1 2" key="1">
    <citation type="journal article" date="2018" name="Sci. Rep.">
        <title>Genomic signatures of local adaptation to the degree of environmental predictability in rotifers.</title>
        <authorList>
            <person name="Franch-Gras L."/>
            <person name="Hahn C."/>
            <person name="Garcia-Roger E.M."/>
            <person name="Carmona M.J."/>
            <person name="Serra M."/>
            <person name="Gomez A."/>
        </authorList>
    </citation>
    <scope>NUCLEOTIDE SEQUENCE [LARGE SCALE GENOMIC DNA]</scope>
    <source>
        <strain evidence="1">HYR1</strain>
    </source>
</reference>
<evidence type="ECO:0000313" key="1">
    <source>
        <dbReference type="EMBL" id="RNA16739.1"/>
    </source>
</evidence>
<accession>A0A3M7QZT6</accession>
<dbReference type="STRING" id="10195.A0A3M7QZT6"/>
<comment type="caution">
    <text evidence="1">The sequence shown here is derived from an EMBL/GenBank/DDBJ whole genome shotgun (WGS) entry which is preliminary data.</text>
</comment>
<name>A0A3M7QZT6_BRAPC</name>
<dbReference type="SUPFAM" id="SSF48452">
    <property type="entry name" value="TPR-like"/>
    <property type="match status" value="1"/>
</dbReference>
<dbReference type="Gene3D" id="1.25.40.10">
    <property type="entry name" value="Tetratricopeptide repeat domain"/>
    <property type="match status" value="1"/>
</dbReference>
<keyword evidence="2" id="KW-1185">Reference proteome</keyword>
<dbReference type="EMBL" id="REGN01004641">
    <property type="protein sequence ID" value="RNA16739.1"/>
    <property type="molecule type" value="Genomic_DNA"/>
</dbReference>
<dbReference type="OrthoDB" id="381520at2759"/>
<proteinExistence type="predicted"/>
<dbReference type="PANTHER" id="PTHR19959">
    <property type="entry name" value="KINESIN LIGHT CHAIN"/>
    <property type="match status" value="1"/>
</dbReference>
<dbReference type="AlphaFoldDB" id="A0A3M7QZT6"/>
<dbReference type="Proteomes" id="UP000276133">
    <property type="component" value="Unassembled WGS sequence"/>
</dbReference>
<sequence>MFVEVTEFSRKSCQSSKVFSPFLHLAVSYTRLADNQTALKYDLQAYEMRKRLYKDADHSEIATSLNSLAVSHERLGDDQTARNFYLQAYEMRKRLYKDA</sequence>